<dbReference type="InterPro" id="IPR035979">
    <property type="entry name" value="RBD_domain_sf"/>
</dbReference>
<dbReference type="InParanoid" id="A0A1X7VXZ7"/>
<sequence length="180" mass="20743">MYTCLGTFRKFAFIGYSDTFSAQKSIKYFNNTYIGTSKIEVIEAKSFRDSSIPHPWSRYSTGSLTNQIYVKKRKLSKDLSIEEEVQKKSKGLKLNEDVHQSQLASLVKELEELKSEPGFMEFLAANECGRSLETSSNEGKGTLEDYKKMTKRKEVVFSQDEDNNWFPTKHTNRMSSFLNL</sequence>
<evidence type="ECO:0000313" key="1">
    <source>
        <dbReference type="EnsemblMetazoa" id="Aqu2.1.44309_001"/>
    </source>
</evidence>
<organism evidence="1">
    <name type="scientific">Amphimedon queenslandica</name>
    <name type="common">Sponge</name>
    <dbReference type="NCBI Taxonomy" id="400682"/>
    <lineage>
        <taxon>Eukaryota</taxon>
        <taxon>Metazoa</taxon>
        <taxon>Porifera</taxon>
        <taxon>Demospongiae</taxon>
        <taxon>Heteroscleromorpha</taxon>
        <taxon>Haplosclerida</taxon>
        <taxon>Niphatidae</taxon>
        <taxon>Amphimedon</taxon>
    </lineage>
</organism>
<name>A0A1X7VXZ7_AMPQE</name>
<dbReference type="EnsemblMetazoa" id="Aqu2.1.44309_001">
    <property type="protein sequence ID" value="Aqu2.1.44309_001"/>
    <property type="gene ID" value="Aqu2.1.44309"/>
</dbReference>
<dbReference type="eggNOG" id="KOG0110">
    <property type="taxonomic scope" value="Eukaryota"/>
</dbReference>
<dbReference type="Gene3D" id="3.30.70.330">
    <property type="match status" value="1"/>
</dbReference>
<evidence type="ECO:0008006" key="2">
    <source>
        <dbReference type="Google" id="ProtNLM"/>
    </source>
</evidence>
<dbReference type="OrthoDB" id="439639at2759"/>
<reference evidence="1" key="1">
    <citation type="submission" date="2017-05" db="UniProtKB">
        <authorList>
            <consortium name="EnsemblMetazoa"/>
        </authorList>
    </citation>
    <scope>IDENTIFICATION</scope>
</reference>
<protein>
    <recommendedName>
        <fullName evidence="2">RRM domain-containing protein</fullName>
    </recommendedName>
</protein>
<dbReference type="AlphaFoldDB" id="A0A1X7VXZ7"/>
<dbReference type="SUPFAM" id="SSF54928">
    <property type="entry name" value="RNA-binding domain, RBD"/>
    <property type="match status" value="1"/>
</dbReference>
<accession>A0A1X7VXZ7</accession>
<dbReference type="STRING" id="400682.A0A1X7VXZ7"/>
<proteinExistence type="predicted"/>
<dbReference type="InterPro" id="IPR012677">
    <property type="entry name" value="Nucleotide-bd_a/b_plait_sf"/>
</dbReference>
<dbReference type="GO" id="GO:0003676">
    <property type="term" value="F:nucleic acid binding"/>
    <property type="evidence" value="ECO:0007669"/>
    <property type="project" value="InterPro"/>
</dbReference>